<evidence type="ECO:0000256" key="1">
    <source>
        <dbReference type="SAM" id="Phobius"/>
    </source>
</evidence>
<name>A0A645DTL2_9ZZZZ</name>
<gene>
    <name evidence="2" type="ORF">SDC9_139750</name>
</gene>
<dbReference type="EMBL" id="VSSQ01039533">
    <property type="protein sequence ID" value="MPM92615.1"/>
    <property type="molecule type" value="Genomic_DNA"/>
</dbReference>
<keyword evidence="1" id="KW-0472">Membrane</keyword>
<sequence length="83" mass="9039">MLAREAKRPDNAPKTKDIKAINTMRLPILAIYATSALAMPTSIILAIKNGMNTSSITSPITMIGVSNAYFLYFPRQGIILSII</sequence>
<feature type="transmembrane region" description="Helical" evidence="1">
    <location>
        <begin position="26"/>
        <end position="47"/>
    </location>
</feature>
<evidence type="ECO:0000313" key="2">
    <source>
        <dbReference type="EMBL" id="MPM92615.1"/>
    </source>
</evidence>
<keyword evidence="1" id="KW-1133">Transmembrane helix</keyword>
<accession>A0A645DTL2</accession>
<reference evidence="2" key="1">
    <citation type="submission" date="2019-08" db="EMBL/GenBank/DDBJ databases">
        <authorList>
            <person name="Kucharzyk K."/>
            <person name="Murdoch R.W."/>
            <person name="Higgins S."/>
            <person name="Loffler F."/>
        </authorList>
    </citation>
    <scope>NUCLEOTIDE SEQUENCE</scope>
</reference>
<organism evidence="2">
    <name type="scientific">bioreactor metagenome</name>
    <dbReference type="NCBI Taxonomy" id="1076179"/>
    <lineage>
        <taxon>unclassified sequences</taxon>
        <taxon>metagenomes</taxon>
        <taxon>ecological metagenomes</taxon>
    </lineage>
</organism>
<protein>
    <submittedName>
        <fullName evidence="2">Uncharacterized protein</fullName>
    </submittedName>
</protein>
<keyword evidence="1" id="KW-0812">Transmembrane</keyword>
<comment type="caution">
    <text evidence="2">The sequence shown here is derived from an EMBL/GenBank/DDBJ whole genome shotgun (WGS) entry which is preliminary data.</text>
</comment>
<feature type="transmembrane region" description="Helical" evidence="1">
    <location>
        <begin position="53"/>
        <end position="73"/>
    </location>
</feature>
<proteinExistence type="predicted"/>
<dbReference type="AlphaFoldDB" id="A0A645DTL2"/>